<feature type="transmembrane region" description="Helical" evidence="8">
    <location>
        <begin position="47"/>
        <end position="66"/>
    </location>
</feature>
<dbReference type="InterPro" id="IPR005829">
    <property type="entry name" value="Sugar_transporter_CS"/>
</dbReference>
<evidence type="ECO:0000256" key="8">
    <source>
        <dbReference type="RuleBase" id="RU365088"/>
    </source>
</evidence>
<name>A0A221JWL9_9RHOB</name>
<comment type="caution">
    <text evidence="8">Lacks conserved residue(s) required for the propagation of feature annotation.</text>
</comment>
<keyword evidence="8" id="KW-0997">Cell inner membrane</keyword>
<keyword evidence="7 8" id="KW-0472">Membrane</keyword>
<evidence type="ECO:0000259" key="10">
    <source>
        <dbReference type="PROSITE" id="PS50850"/>
    </source>
</evidence>
<dbReference type="EMBL" id="CP022415">
    <property type="protein sequence ID" value="ASM71119.1"/>
    <property type="molecule type" value="Genomic_DNA"/>
</dbReference>
<feature type="transmembrane region" description="Helical" evidence="8">
    <location>
        <begin position="345"/>
        <end position="364"/>
    </location>
</feature>
<feature type="transmembrane region" description="Helical" evidence="8">
    <location>
        <begin position="215"/>
        <end position="239"/>
    </location>
</feature>
<feature type="transmembrane region" description="Helical" evidence="8">
    <location>
        <begin position="314"/>
        <end position="333"/>
    </location>
</feature>
<evidence type="ECO:0000256" key="2">
    <source>
        <dbReference type="ARBA" id="ARBA00006236"/>
    </source>
</evidence>
<feature type="transmembrane region" description="Helical" evidence="8">
    <location>
        <begin position="370"/>
        <end position="389"/>
    </location>
</feature>
<dbReference type="PANTHER" id="PTHR23502">
    <property type="entry name" value="MAJOR FACILITATOR SUPERFAMILY"/>
    <property type="match status" value="1"/>
</dbReference>
<evidence type="ECO:0000256" key="1">
    <source>
        <dbReference type="ARBA" id="ARBA00004651"/>
    </source>
</evidence>
<dbReference type="InterPro" id="IPR011701">
    <property type="entry name" value="MFS"/>
</dbReference>
<keyword evidence="5 8" id="KW-0812">Transmembrane</keyword>
<dbReference type="PROSITE" id="PS00216">
    <property type="entry name" value="SUGAR_TRANSPORT_1"/>
    <property type="match status" value="1"/>
</dbReference>
<feature type="transmembrane region" description="Helical" evidence="8">
    <location>
        <begin position="281"/>
        <end position="302"/>
    </location>
</feature>
<dbReference type="Proteomes" id="UP000199754">
    <property type="component" value="Chromosome"/>
</dbReference>
<organism evidence="11 12">
    <name type="scientific">Pseudosulfitobacter pseudonitzschiae</name>
    <dbReference type="NCBI Taxonomy" id="1402135"/>
    <lineage>
        <taxon>Bacteria</taxon>
        <taxon>Pseudomonadati</taxon>
        <taxon>Pseudomonadota</taxon>
        <taxon>Alphaproteobacteria</taxon>
        <taxon>Rhodobacterales</taxon>
        <taxon>Roseobacteraceae</taxon>
        <taxon>Pseudosulfitobacter</taxon>
    </lineage>
</organism>
<keyword evidence="12" id="KW-1185">Reference proteome</keyword>
<reference evidence="11 12" key="1">
    <citation type="submission" date="2017-07" db="EMBL/GenBank/DDBJ databases">
        <title>Genome Sequence of Sulfitobacter pseudonitzschiae Strain SMR1 Isolated from a culture of the Diatom Skeletonema marinoi.</title>
        <authorList>
            <person name="Topel M."/>
            <person name="Pinder M.I.M."/>
            <person name="Johansson O.N."/>
            <person name="Kourtchenko O."/>
            <person name="Godhe A."/>
            <person name="Clarke A.K."/>
        </authorList>
    </citation>
    <scope>NUCLEOTIDE SEQUENCE [LARGE SCALE GENOMIC DNA]</scope>
    <source>
        <strain evidence="11 12">SMR1</strain>
    </source>
</reference>
<proteinExistence type="inferred from homology"/>
<dbReference type="SUPFAM" id="SSF103473">
    <property type="entry name" value="MFS general substrate transporter"/>
    <property type="match status" value="1"/>
</dbReference>
<evidence type="ECO:0000256" key="9">
    <source>
        <dbReference type="SAM" id="MobiDB-lite"/>
    </source>
</evidence>
<feature type="transmembrane region" description="Helical" evidence="8">
    <location>
        <begin position="167"/>
        <end position="186"/>
    </location>
</feature>
<dbReference type="InterPro" id="IPR036259">
    <property type="entry name" value="MFS_trans_sf"/>
</dbReference>
<keyword evidence="6 8" id="KW-1133">Transmembrane helix</keyword>
<sequence>MTTKPIMSERKVSFIGALLVAIGPVSMALYTPAMTEMVAHFNTSESIVKLTLTLYFGGFACAQLIAGPLSDALGRRPVTIAFMLLYCAASVLAMLSQSVEVLIFARFAQGIGASVGVAISRALVRDLFTGEKSSRIMNLIGIILALGPALSPTIGGLMLPVFGWRSIFVLMTVLGFVVIGVTVFAMKETVVRDTSRLNFRALAGSYRMLLTSRRFLTTSFVIGGALGAVYAQATFLPFILMQDVGLSPSQFGLSMLAQSGAFFTGSLLVRRLMTVYGSERIVLPGLMFIAAGSIGTSTLLIWPPSFLHVMLPVALYSFGISFVMPTMSTAALAPFGKMAGAAASLLGFIQMGSGLVVGSIGALIGDALFAMGLLIPMMGAVACTCYWLYCRLPPLQPEPAPTTKASASGMPTAPVMAAPDR</sequence>
<accession>A0A221JWL9</accession>
<dbReference type="Gene3D" id="1.20.1720.10">
    <property type="entry name" value="Multidrug resistance protein D"/>
    <property type="match status" value="1"/>
</dbReference>
<comment type="similarity">
    <text evidence="2 8">Belongs to the major facilitator superfamily. Bcr/CmlA family.</text>
</comment>
<evidence type="ECO:0000313" key="11">
    <source>
        <dbReference type="EMBL" id="ASM71119.1"/>
    </source>
</evidence>
<dbReference type="PANTHER" id="PTHR23502:SF132">
    <property type="entry name" value="POLYAMINE TRANSPORTER 2-RELATED"/>
    <property type="match status" value="1"/>
</dbReference>
<feature type="transmembrane region" description="Helical" evidence="8">
    <location>
        <begin position="136"/>
        <end position="161"/>
    </location>
</feature>
<feature type="transmembrane region" description="Helical" evidence="8">
    <location>
        <begin position="101"/>
        <end position="124"/>
    </location>
</feature>
<evidence type="ECO:0000256" key="5">
    <source>
        <dbReference type="ARBA" id="ARBA00022692"/>
    </source>
</evidence>
<dbReference type="PRINTS" id="PR01036">
    <property type="entry name" value="TCRTETB"/>
</dbReference>
<evidence type="ECO:0000256" key="4">
    <source>
        <dbReference type="ARBA" id="ARBA00022475"/>
    </source>
</evidence>
<keyword evidence="4" id="KW-1003">Cell membrane</keyword>
<feature type="transmembrane region" description="Helical" evidence="8">
    <location>
        <begin position="78"/>
        <end position="95"/>
    </location>
</feature>
<evidence type="ECO:0000256" key="7">
    <source>
        <dbReference type="ARBA" id="ARBA00023136"/>
    </source>
</evidence>
<protein>
    <recommendedName>
        <fullName evidence="8">Bcr/CflA family efflux transporter</fullName>
    </recommendedName>
</protein>
<dbReference type="Pfam" id="PF07690">
    <property type="entry name" value="MFS_1"/>
    <property type="match status" value="1"/>
</dbReference>
<dbReference type="AlphaFoldDB" id="A0A221JWL9"/>
<dbReference type="GO" id="GO:0042910">
    <property type="term" value="F:xenobiotic transmembrane transporter activity"/>
    <property type="evidence" value="ECO:0007669"/>
    <property type="project" value="InterPro"/>
</dbReference>
<dbReference type="KEGG" id="spse:SULPSESMR1_00284"/>
<evidence type="ECO:0000313" key="12">
    <source>
        <dbReference type="Proteomes" id="UP000199754"/>
    </source>
</evidence>
<dbReference type="InterPro" id="IPR004812">
    <property type="entry name" value="Efflux_drug-R_Bcr/CmlA"/>
</dbReference>
<feature type="transmembrane region" description="Helical" evidence="8">
    <location>
        <begin position="251"/>
        <end position="269"/>
    </location>
</feature>
<comment type="subcellular location">
    <subcellularLocation>
        <location evidence="8">Cell inner membrane</location>
        <topology evidence="8">Multi-pass membrane protein</topology>
    </subcellularLocation>
    <subcellularLocation>
        <location evidence="1">Cell membrane</location>
        <topology evidence="1">Multi-pass membrane protein</topology>
    </subcellularLocation>
</comment>
<evidence type="ECO:0000256" key="3">
    <source>
        <dbReference type="ARBA" id="ARBA00022448"/>
    </source>
</evidence>
<dbReference type="CDD" id="cd17320">
    <property type="entry name" value="MFS_MdfA_MDR_like"/>
    <property type="match status" value="1"/>
</dbReference>
<evidence type="ECO:0000256" key="6">
    <source>
        <dbReference type="ARBA" id="ARBA00022989"/>
    </source>
</evidence>
<dbReference type="InterPro" id="IPR020846">
    <property type="entry name" value="MFS_dom"/>
</dbReference>
<feature type="region of interest" description="Disordered" evidence="9">
    <location>
        <begin position="400"/>
        <end position="421"/>
    </location>
</feature>
<dbReference type="NCBIfam" id="TIGR00710">
    <property type="entry name" value="efflux_Bcr_CflA"/>
    <property type="match status" value="1"/>
</dbReference>
<dbReference type="GO" id="GO:1990961">
    <property type="term" value="P:xenobiotic detoxification by transmembrane export across the plasma membrane"/>
    <property type="evidence" value="ECO:0007669"/>
    <property type="project" value="InterPro"/>
</dbReference>
<dbReference type="STRING" id="1402135.SAMN05444149_102289"/>
<keyword evidence="3 8" id="KW-0813">Transport</keyword>
<gene>
    <name evidence="11" type="primary">bcr</name>
    <name evidence="11" type="ORF">SULPSESMR1_00284</name>
</gene>
<dbReference type="GO" id="GO:0005886">
    <property type="term" value="C:plasma membrane"/>
    <property type="evidence" value="ECO:0007669"/>
    <property type="project" value="UniProtKB-SubCell"/>
</dbReference>
<dbReference type="PROSITE" id="PS50850">
    <property type="entry name" value="MFS"/>
    <property type="match status" value="1"/>
</dbReference>
<feature type="domain" description="Major facilitator superfamily (MFS) profile" evidence="10">
    <location>
        <begin position="12"/>
        <end position="397"/>
    </location>
</feature>